<feature type="compositionally biased region" description="Polar residues" evidence="1">
    <location>
        <begin position="885"/>
        <end position="908"/>
    </location>
</feature>
<feature type="compositionally biased region" description="Polar residues" evidence="1">
    <location>
        <begin position="326"/>
        <end position="335"/>
    </location>
</feature>
<feature type="region of interest" description="Disordered" evidence="1">
    <location>
        <begin position="823"/>
        <end position="908"/>
    </location>
</feature>
<feature type="region of interest" description="Disordered" evidence="1">
    <location>
        <begin position="394"/>
        <end position="457"/>
    </location>
</feature>
<organism evidence="3">
    <name type="scientific">Absidia glauca</name>
    <name type="common">Pin mould</name>
    <dbReference type="NCBI Taxonomy" id="4829"/>
    <lineage>
        <taxon>Eukaryota</taxon>
        <taxon>Fungi</taxon>
        <taxon>Fungi incertae sedis</taxon>
        <taxon>Mucoromycota</taxon>
        <taxon>Mucoromycotina</taxon>
        <taxon>Mucoromycetes</taxon>
        <taxon>Mucorales</taxon>
        <taxon>Cunninghamellaceae</taxon>
        <taxon>Absidia</taxon>
    </lineage>
</organism>
<dbReference type="STRING" id="4829.A0A168M819"/>
<dbReference type="PANTHER" id="PTHR16525">
    <property type="entry name" value="PROTEIN C12ORF4"/>
    <property type="match status" value="1"/>
</dbReference>
<sequence>MEELIELTVHLPVLKHPLVVSISPSSSFKTIVDGLCQQHKLPPYYTIPLLSALTSAFNLTYLTTPHNNHTSTKDVATETQARQRFINAYQENTLLYYNKHEEDEFPKAFNTLIKCPVILIFDALLELDQNYTLIMHDLASDHHHSLMAMQARQAQEMDNLQAQNRTHLFAQHVEEMEVKQATFASDMLQTQQSQRQEYRDFVMELYREYQLRTSLSLENTKNSLDTTQHTYNSTSAPQSSTSMSKSPSTSSTSSAGSTSSGMGSAKSIDGKELVATAANRIWKKDVGAPSCSSSSNSIPSSPSSTTKLPQQQQQQKRQRQDSTTSRMSQQSASNDSWKRSSVGGVDDLAMQKMVQDIKEMGFSMEQAEAAVTLTNGQNLERAINLLVECPDQIDQQVKRRSSPTSMTTSSPPPSSSISSSSLHQRQDSWNDSMPSFRRHSLQKSTPPTSSSTPLQQHKPLPISALSSASSPNSNGGKSWNPISFLQQQKQALENTNLSTVRKLGGWLGKAMENLGIEHDENDPQFATHENGPSPKLVESFTIGLGTAQIKSNINLRLMVADAGMDIFDPLPFDQQRELGYKAQTAMRLYTSQLSAVLVLVEKSELIQRDTEGGQQIVDWQHYKVGKGSNRALHERTLRSTEFHFPTTESQLDLIETNAQQQHLDYLQEGSFFITKHSNLPMHQIAFHLIIDSEDILVKELSGRHPLMIGLRNILRLTTRYDISSLTLPLIMLPDRFLEQPEHHMPATVDQPQQHNIWLSKRSETVMKTVKGYLMEASRGKQSHNETNHRADTNAFGGSGLCNVEFFIPLQQNVYVADPLTATTPTSASAPSSIMHPHHHAGPYSSPFPPTHSSSSSSLSSMPASTTATTNSNNTNNHNSLANTNILPTQSTTPSNDGINTATPGMTINSAISNNSNMYSAPSSSLPSTPTASHHSQYARIPTPQVEHVFQQLRTSLANIFRTS</sequence>
<feature type="compositionally biased region" description="Low complexity" evidence="1">
    <location>
        <begin position="918"/>
        <end position="935"/>
    </location>
</feature>
<dbReference type="EMBL" id="LT552047">
    <property type="protein sequence ID" value="SAL98100.1"/>
    <property type="molecule type" value="Genomic_DNA"/>
</dbReference>
<feature type="region of interest" description="Disordered" evidence="1">
    <location>
        <begin position="918"/>
        <end position="937"/>
    </location>
</feature>
<feature type="domain" description="UBA" evidence="2">
    <location>
        <begin position="344"/>
        <end position="389"/>
    </location>
</feature>
<evidence type="ECO:0000313" key="4">
    <source>
        <dbReference type="Proteomes" id="UP000078561"/>
    </source>
</evidence>
<dbReference type="Pfam" id="PF10154">
    <property type="entry name" value="Fy-3"/>
    <property type="match status" value="2"/>
</dbReference>
<evidence type="ECO:0000256" key="1">
    <source>
        <dbReference type="SAM" id="MobiDB-lite"/>
    </source>
</evidence>
<dbReference type="GO" id="GO:0005737">
    <property type="term" value="C:cytoplasm"/>
    <property type="evidence" value="ECO:0007669"/>
    <property type="project" value="TreeGrafter"/>
</dbReference>
<gene>
    <name evidence="3" type="primary">ABSGL_03627.1 scaffold 4609</name>
</gene>
<feature type="compositionally biased region" description="Low complexity" evidence="1">
    <location>
        <begin position="850"/>
        <end position="884"/>
    </location>
</feature>
<feature type="compositionally biased region" description="Polar residues" evidence="1">
    <location>
        <begin position="220"/>
        <end position="232"/>
    </location>
</feature>
<protein>
    <recommendedName>
        <fullName evidence="2">UBA domain-containing protein</fullName>
    </recommendedName>
</protein>
<feature type="compositionally biased region" description="Low complexity" evidence="1">
    <location>
        <begin position="823"/>
        <end position="832"/>
    </location>
</feature>
<dbReference type="SMART" id="SM00165">
    <property type="entry name" value="UBA"/>
    <property type="match status" value="1"/>
</dbReference>
<dbReference type="SUPFAM" id="SSF46934">
    <property type="entry name" value="UBA-like"/>
    <property type="match status" value="1"/>
</dbReference>
<name>A0A168M819_ABSGL</name>
<feature type="region of interest" description="Disordered" evidence="1">
    <location>
        <begin position="220"/>
        <end position="267"/>
    </location>
</feature>
<dbReference type="InterPro" id="IPR015940">
    <property type="entry name" value="UBA"/>
</dbReference>
<keyword evidence="4" id="KW-1185">Reference proteome</keyword>
<dbReference type="InterPro" id="IPR009060">
    <property type="entry name" value="UBA-like_sf"/>
</dbReference>
<dbReference type="InParanoid" id="A0A168M819"/>
<dbReference type="OMA" id="YCNMSTE"/>
<proteinExistence type="predicted"/>
<dbReference type="PANTHER" id="PTHR16525:SF0">
    <property type="entry name" value="PROTEIN C12ORF4"/>
    <property type="match status" value="1"/>
</dbReference>
<evidence type="ECO:0000313" key="3">
    <source>
        <dbReference type="EMBL" id="SAL98100.1"/>
    </source>
</evidence>
<dbReference type="AlphaFoldDB" id="A0A168M819"/>
<feature type="compositionally biased region" description="Low complexity" evidence="1">
    <location>
        <begin position="444"/>
        <end position="457"/>
    </location>
</feature>
<reference evidence="3" key="1">
    <citation type="submission" date="2016-04" db="EMBL/GenBank/DDBJ databases">
        <authorList>
            <person name="Evans L.H."/>
            <person name="Alamgir A."/>
            <person name="Owens N."/>
            <person name="Weber N.D."/>
            <person name="Virtaneva K."/>
            <person name="Barbian K."/>
            <person name="Babar A."/>
            <person name="Rosenke K."/>
        </authorList>
    </citation>
    <scope>NUCLEOTIDE SEQUENCE [LARGE SCALE GENOMIC DNA]</scope>
    <source>
        <strain evidence="3">CBS 101.48</strain>
    </source>
</reference>
<evidence type="ECO:0000259" key="2">
    <source>
        <dbReference type="PROSITE" id="PS50030"/>
    </source>
</evidence>
<feature type="compositionally biased region" description="Low complexity" evidence="1">
    <location>
        <begin position="233"/>
        <end position="267"/>
    </location>
</feature>
<dbReference type="Proteomes" id="UP000078561">
    <property type="component" value="Unassembled WGS sequence"/>
</dbReference>
<feature type="compositionally biased region" description="Low complexity" evidence="1">
    <location>
        <begin position="289"/>
        <end position="325"/>
    </location>
</feature>
<dbReference type="OrthoDB" id="415359at2759"/>
<dbReference type="PROSITE" id="PS50030">
    <property type="entry name" value="UBA"/>
    <property type="match status" value="1"/>
</dbReference>
<feature type="compositionally biased region" description="Low complexity" evidence="1">
    <location>
        <begin position="402"/>
        <end position="421"/>
    </location>
</feature>
<feature type="region of interest" description="Disordered" evidence="1">
    <location>
        <begin position="286"/>
        <end position="344"/>
    </location>
</feature>
<dbReference type="InterPro" id="IPR019311">
    <property type="entry name" value="Fy-3"/>
</dbReference>
<dbReference type="Pfam" id="PF22562">
    <property type="entry name" value="UBA_7"/>
    <property type="match status" value="1"/>
</dbReference>
<dbReference type="Gene3D" id="1.10.8.10">
    <property type="entry name" value="DNA helicase RuvA subunit, C-terminal domain"/>
    <property type="match status" value="1"/>
</dbReference>
<accession>A0A168M819</accession>